<protein>
    <submittedName>
        <fullName evidence="1">Uncharacterized protein</fullName>
    </submittedName>
</protein>
<dbReference type="EMBL" id="JABSTU010000007">
    <property type="protein sequence ID" value="KAH8025080.1"/>
    <property type="molecule type" value="Genomic_DNA"/>
</dbReference>
<evidence type="ECO:0000313" key="1">
    <source>
        <dbReference type="EMBL" id="KAH8025080.1"/>
    </source>
</evidence>
<keyword evidence="2" id="KW-1185">Reference proteome</keyword>
<reference evidence="1" key="1">
    <citation type="journal article" date="2020" name="Cell">
        <title>Large-Scale Comparative Analyses of Tick Genomes Elucidate Their Genetic Diversity and Vector Capacities.</title>
        <authorList>
            <consortium name="Tick Genome and Microbiome Consortium (TIGMIC)"/>
            <person name="Jia N."/>
            <person name="Wang J."/>
            <person name="Shi W."/>
            <person name="Du L."/>
            <person name="Sun Y."/>
            <person name="Zhan W."/>
            <person name="Jiang J.F."/>
            <person name="Wang Q."/>
            <person name="Zhang B."/>
            <person name="Ji P."/>
            <person name="Bell-Sakyi L."/>
            <person name="Cui X.M."/>
            <person name="Yuan T.T."/>
            <person name="Jiang B.G."/>
            <person name="Yang W.F."/>
            <person name="Lam T.T."/>
            <person name="Chang Q.C."/>
            <person name="Ding S.J."/>
            <person name="Wang X.J."/>
            <person name="Zhu J.G."/>
            <person name="Ruan X.D."/>
            <person name="Zhao L."/>
            <person name="Wei J.T."/>
            <person name="Ye R.Z."/>
            <person name="Que T.C."/>
            <person name="Du C.H."/>
            <person name="Zhou Y.H."/>
            <person name="Cheng J.X."/>
            <person name="Dai P.F."/>
            <person name="Guo W.B."/>
            <person name="Han X.H."/>
            <person name="Huang E.J."/>
            <person name="Li L.F."/>
            <person name="Wei W."/>
            <person name="Gao Y.C."/>
            <person name="Liu J.Z."/>
            <person name="Shao H.Z."/>
            <person name="Wang X."/>
            <person name="Wang C.C."/>
            <person name="Yang T.C."/>
            <person name="Huo Q.B."/>
            <person name="Li W."/>
            <person name="Chen H.Y."/>
            <person name="Chen S.E."/>
            <person name="Zhou L.G."/>
            <person name="Ni X.B."/>
            <person name="Tian J.H."/>
            <person name="Sheng Y."/>
            <person name="Liu T."/>
            <person name="Pan Y.S."/>
            <person name="Xia L.Y."/>
            <person name="Li J."/>
            <person name="Zhao F."/>
            <person name="Cao W.C."/>
        </authorList>
    </citation>
    <scope>NUCLEOTIDE SEQUENCE</scope>
    <source>
        <strain evidence="1">Rmic-2018</strain>
    </source>
</reference>
<evidence type="ECO:0000313" key="2">
    <source>
        <dbReference type="Proteomes" id="UP000821866"/>
    </source>
</evidence>
<proteinExistence type="predicted"/>
<accession>A0A9J6DT88</accession>
<gene>
    <name evidence="1" type="ORF">HPB51_002996</name>
</gene>
<reference evidence="1" key="2">
    <citation type="submission" date="2021-09" db="EMBL/GenBank/DDBJ databases">
        <authorList>
            <person name="Jia N."/>
            <person name="Wang J."/>
            <person name="Shi W."/>
            <person name="Du L."/>
            <person name="Sun Y."/>
            <person name="Zhan W."/>
            <person name="Jiang J."/>
            <person name="Wang Q."/>
            <person name="Zhang B."/>
            <person name="Ji P."/>
            <person name="Sakyi L.B."/>
            <person name="Cui X."/>
            <person name="Yuan T."/>
            <person name="Jiang B."/>
            <person name="Yang W."/>
            <person name="Lam T.T.-Y."/>
            <person name="Chang Q."/>
            <person name="Ding S."/>
            <person name="Wang X."/>
            <person name="Zhu J."/>
            <person name="Ruan X."/>
            <person name="Zhao L."/>
            <person name="Wei J."/>
            <person name="Que T."/>
            <person name="Du C."/>
            <person name="Cheng J."/>
            <person name="Dai P."/>
            <person name="Han X."/>
            <person name="Huang E."/>
            <person name="Gao Y."/>
            <person name="Liu J."/>
            <person name="Shao H."/>
            <person name="Ye R."/>
            <person name="Li L."/>
            <person name="Wei W."/>
            <person name="Wang X."/>
            <person name="Wang C."/>
            <person name="Huo Q."/>
            <person name="Li W."/>
            <person name="Guo W."/>
            <person name="Chen H."/>
            <person name="Chen S."/>
            <person name="Zhou L."/>
            <person name="Zhou L."/>
            <person name="Ni X."/>
            <person name="Tian J."/>
            <person name="Zhou Y."/>
            <person name="Sheng Y."/>
            <person name="Liu T."/>
            <person name="Pan Y."/>
            <person name="Xia L."/>
            <person name="Li J."/>
            <person name="Zhao F."/>
            <person name="Cao W."/>
        </authorList>
    </citation>
    <scope>NUCLEOTIDE SEQUENCE</scope>
    <source>
        <strain evidence="1">Rmic-2018</strain>
        <tissue evidence="1">Larvae</tissue>
    </source>
</reference>
<comment type="caution">
    <text evidence="1">The sequence shown here is derived from an EMBL/GenBank/DDBJ whole genome shotgun (WGS) entry which is preliminary data.</text>
</comment>
<dbReference type="Proteomes" id="UP000821866">
    <property type="component" value="Unassembled WGS sequence"/>
</dbReference>
<sequence>MQDVDIDDAENALMTKMSKGGLKFPQALVVNGVLLTEIILEKLRVPEYLARFLSLPMLKDTLVSLVFCAIAGYENLDVCDSGNSAQEQMEHVVSAAANTLLNKLCRTGNEKLHYAKNEGKLETLKT</sequence>
<dbReference type="AlphaFoldDB" id="A0A9J6DT88"/>
<name>A0A9J6DT88_RHIMP</name>
<organism evidence="1 2">
    <name type="scientific">Rhipicephalus microplus</name>
    <name type="common">Cattle tick</name>
    <name type="synonym">Boophilus microplus</name>
    <dbReference type="NCBI Taxonomy" id="6941"/>
    <lineage>
        <taxon>Eukaryota</taxon>
        <taxon>Metazoa</taxon>
        <taxon>Ecdysozoa</taxon>
        <taxon>Arthropoda</taxon>
        <taxon>Chelicerata</taxon>
        <taxon>Arachnida</taxon>
        <taxon>Acari</taxon>
        <taxon>Parasitiformes</taxon>
        <taxon>Ixodida</taxon>
        <taxon>Ixodoidea</taxon>
        <taxon>Ixodidae</taxon>
        <taxon>Rhipicephalinae</taxon>
        <taxon>Rhipicephalus</taxon>
        <taxon>Boophilus</taxon>
    </lineage>
</organism>